<dbReference type="InterPro" id="IPR000160">
    <property type="entry name" value="GGDEF_dom"/>
</dbReference>
<evidence type="ECO:0000259" key="8">
    <source>
        <dbReference type="PROSITE" id="PS50113"/>
    </source>
</evidence>
<dbReference type="PROSITE" id="PS50112">
    <property type="entry name" value="PAS"/>
    <property type="match status" value="1"/>
</dbReference>
<evidence type="ECO:0000313" key="12">
    <source>
        <dbReference type="EMBL" id="QDP41404.1"/>
    </source>
</evidence>
<dbReference type="SUPFAM" id="SSF55785">
    <property type="entry name" value="PYP-like sensor domain (PAS domain)"/>
    <property type="match status" value="1"/>
</dbReference>
<keyword evidence="4 6" id="KW-1133">Transmembrane helix</keyword>
<dbReference type="Gene3D" id="3.30.70.270">
    <property type="match status" value="1"/>
</dbReference>
<feature type="domain" description="GGDEF" evidence="11">
    <location>
        <begin position="534"/>
        <end position="667"/>
    </location>
</feature>
<dbReference type="NCBIfam" id="TIGR00229">
    <property type="entry name" value="sensory_box"/>
    <property type="match status" value="1"/>
</dbReference>
<dbReference type="InterPro" id="IPR013656">
    <property type="entry name" value="PAS_4"/>
</dbReference>
<dbReference type="NCBIfam" id="TIGR00254">
    <property type="entry name" value="GGDEF"/>
    <property type="match status" value="1"/>
</dbReference>
<dbReference type="Pfam" id="PF02743">
    <property type="entry name" value="dCache_1"/>
    <property type="match status" value="1"/>
</dbReference>
<evidence type="ECO:0000259" key="9">
    <source>
        <dbReference type="PROSITE" id="PS50883"/>
    </source>
</evidence>
<dbReference type="SUPFAM" id="SSF55073">
    <property type="entry name" value="Nucleotide cyclase"/>
    <property type="match status" value="1"/>
</dbReference>
<feature type="domain" description="EAL" evidence="9">
    <location>
        <begin position="676"/>
        <end position="929"/>
    </location>
</feature>
<dbReference type="PANTHER" id="PTHR44757">
    <property type="entry name" value="DIGUANYLATE CYCLASE DGCP"/>
    <property type="match status" value="1"/>
</dbReference>
<dbReference type="SMART" id="SM00304">
    <property type="entry name" value="HAMP"/>
    <property type="match status" value="1"/>
</dbReference>
<dbReference type="PROSITE" id="PS50113">
    <property type="entry name" value="PAC"/>
    <property type="match status" value="1"/>
</dbReference>
<evidence type="ECO:0000259" key="11">
    <source>
        <dbReference type="PROSITE" id="PS50887"/>
    </source>
</evidence>
<dbReference type="InterPro" id="IPR029787">
    <property type="entry name" value="Nucleotide_cyclase"/>
</dbReference>
<dbReference type="SMART" id="SM00091">
    <property type="entry name" value="PAS"/>
    <property type="match status" value="1"/>
</dbReference>
<evidence type="ECO:0000259" key="10">
    <source>
        <dbReference type="PROSITE" id="PS50885"/>
    </source>
</evidence>
<dbReference type="SMART" id="SM00267">
    <property type="entry name" value="GGDEF"/>
    <property type="match status" value="1"/>
</dbReference>
<dbReference type="InterPro" id="IPR033479">
    <property type="entry name" value="dCache_1"/>
</dbReference>
<organism evidence="12 13">
    <name type="scientific">Radiobacillus deserti</name>
    <dbReference type="NCBI Taxonomy" id="2594883"/>
    <lineage>
        <taxon>Bacteria</taxon>
        <taxon>Bacillati</taxon>
        <taxon>Bacillota</taxon>
        <taxon>Bacilli</taxon>
        <taxon>Bacillales</taxon>
        <taxon>Bacillaceae</taxon>
        <taxon>Radiobacillus</taxon>
    </lineage>
</organism>
<keyword evidence="13" id="KW-1185">Reference proteome</keyword>
<gene>
    <name evidence="12" type="ORF">FN924_15165</name>
</gene>
<dbReference type="Pfam" id="PF00990">
    <property type="entry name" value="GGDEF"/>
    <property type="match status" value="1"/>
</dbReference>
<dbReference type="SMART" id="SM00052">
    <property type="entry name" value="EAL"/>
    <property type="match status" value="1"/>
</dbReference>
<feature type="domain" description="PAS" evidence="7">
    <location>
        <begin position="375"/>
        <end position="421"/>
    </location>
</feature>
<dbReference type="Pfam" id="PF08448">
    <property type="entry name" value="PAS_4"/>
    <property type="match status" value="1"/>
</dbReference>
<evidence type="ECO:0000259" key="7">
    <source>
        <dbReference type="PROSITE" id="PS50112"/>
    </source>
</evidence>
<dbReference type="InterPro" id="IPR035919">
    <property type="entry name" value="EAL_sf"/>
</dbReference>
<evidence type="ECO:0000256" key="1">
    <source>
        <dbReference type="ARBA" id="ARBA00004651"/>
    </source>
</evidence>
<dbReference type="PROSITE" id="PS50887">
    <property type="entry name" value="GGDEF"/>
    <property type="match status" value="1"/>
</dbReference>
<feature type="domain" description="PAC" evidence="8">
    <location>
        <begin position="445"/>
        <end position="501"/>
    </location>
</feature>
<accession>A0A516KJ33</accession>
<dbReference type="InterPro" id="IPR003660">
    <property type="entry name" value="HAMP_dom"/>
</dbReference>
<dbReference type="CDD" id="cd00130">
    <property type="entry name" value="PAS"/>
    <property type="match status" value="1"/>
</dbReference>
<dbReference type="Proteomes" id="UP000315215">
    <property type="component" value="Chromosome"/>
</dbReference>
<name>A0A516KJ33_9BACI</name>
<dbReference type="SUPFAM" id="SSF158472">
    <property type="entry name" value="HAMP domain-like"/>
    <property type="match status" value="1"/>
</dbReference>
<dbReference type="KEGG" id="aqt:FN924_15165"/>
<evidence type="ECO:0000256" key="2">
    <source>
        <dbReference type="ARBA" id="ARBA00022475"/>
    </source>
</evidence>
<dbReference type="PANTHER" id="PTHR44757:SF2">
    <property type="entry name" value="BIOFILM ARCHITECTURE MAINTENANCE PROTEIN MBAA"/>
    <property type="match status" value="1"/>
</dbReference>
<feature type="transmembrane region" description="Helical" evidence="6">
    <location>
        <begin position="21"/>
        <end position="38"/>
    </location>
</feature>
<dbReference type="Pfam" id="PF00563">
    <property type="entry name" value="EAL"/>
    <property type="match status" value="1"/>
</dbReference>
<dbReference type="PROSITE" id="PS50885">
    <property type="entry name" value="HAMP"/>
    <property type="match status" value="1"/>
</dbReference>
<dbReference type="InterPro" id="IPR001633">
    <property type="entry name" value="EAL_dom"/>
</dbReference>
<dbReference type="CDD" id="cd12912">
    <property type="entry name" value="PDC2_MCP_like"/>
    <property type="match status" value="1"/>
</dbReference>
<proteinExistence type="predicted"/>
<keyword evidence="2" id="KW-1003">Cell membrane</keyword>
<comment type="subcellular location">
    <subcellularLocation>
        <location evidence="1">Cell membrane</location>
        <topology evidence="1">Multi-pass membrane protein</topology>
    </subcellularLocation>
</comment>
<dbReference type="AlphaFoldDB" id="A0A516KJ33"/>
<evidence type="ECO:0000256" key="5">
    <source>
        <dbReference type="ARBA" id="ARBA00023136"/>
    </source>
</evidence>
<evidence type="ECO:0000313" key="13">
    <source>
        <dbReference type="Proteomes" id="UP000315215"/>
    </source>
</evidence>
<dbReference type="Gene3D" id="3.30.450.20">
    <property type="entry name" value="PAS domain"/>
    <property type="match status" value="2"/>
</dbReference>
<dbReference type="Gene3D" id="3.20.20.450">
    <property type="entry name" value="EAL domain"/>
    <property type="match status" value="1"/>
</dbReference>
<dbReference type="Gene3D" id="6.10.340.10">
    <property type="match status" value="1"/>
</dbReference>
<reference evidence="12 13" key="1">
    <citation type="submission" date="2019-07" db="EMBL/GenBank/DDBJ databases">
        <authorList>
            <person name="Li J."/>
        </authorList>
    </citation>
    <scope>NUCLEOTIDE SEQUENCE [LARGE SCALE GENOMIC DNA]</scope>
    <source>
        <strain evidence="12 13">TKL69</strain>
    </source>
</reference>
<dbReference type="SUPFAM" id="SSF141868">
    <property type="entry name" value="EAL domain-like"/>
    <property type="match status" value="1"/>
</dbReference>
<dbReference type="CDD" id="cd12914">
    <property type="entry name" value="PDC1_DGC_like"/>
    <property type="match status" value="1"/>
</dbReference>
<dbReference type="InterPro" id="IPR000014">
    <property type="entry name" value="PAS"/>
</dbReference>
<sequence>MEANMDYSSSYWKSKKFGLRIMVAISAVVGLFVLMFFVSKSMIAHNTIHHLEEVMDEVTFDIEADATQLMSDLQQLGETVQKEKDLYMKSIEEVNGYLEGISVLSPLIDGGTVVDADGDVVGFYPSDIAPVKNLSDRTYVQEAIKSKSIYISNIVQTKTNRSVIVVAVPILKGNKVERVVNLSIRLGDNKLYDVLGRSIAAKGLPNTYIVDEQGSIIFDSEIDRLGKENQYPEVTEKALNKESGHMKVTLENERTMYAFYHYIPSMRWGIVSFVPTNPPSHIVRAYLPYGIMMLGGFTLLAMLVFLLVQSRTRKQLQTLSNAMEQVSAGDFTQKVTGIDSSSQVGVVASKFNDMMRDLEQAREDIKAQTLLREQQRRFLNRVVNNNPSPIYVMDWDGKYLLVNYEYASLFNQTPEEMIGKTEAEVNPNLKSAERTLEINREVMDTNTELRDEEYFFDYQGNMRWFQYGKVPIISLEEDRMHVLYVGTDITDLKRQEEQIRHLAFHDELTSLPNRKMFKKELEDLLVYMEEKTDYLSALLYFDLDRFKYVNDTFGHEAGDVILQDISYRIQQCVEAKGAIFRLGGDEFTVLLPHIKDRQEAAETSKQILTCLTEPYDYKGHRIIITASIGISLFAANHSSVDTIVKQADIAMYQSKLQGKNTFRFYSEEMETEVSTRLRLEVDLQQALKRDELSIHYQPIIDNQSGKMVGMEALLRWEHSKLGYISPGTFIPIAEEIGLIEQIGNWVLRNACYKAKYWQDQGYPPVKLSVNLSALQLKNNAIVQRVNNILEETKLEPKWLELEITESSVMENKDKVIQILKQLRQLGVSVAIDDFGIGYSSLNSLESLPIDTLKIDKTFVGKLEEKTSDVILSAILDLAEKLKLTVVAEGIETEEQHRYLKEKYCHKLQGFLFSQPLNEEWFGNFLERLK</sequence>
<protein>
    <submittedName>
        <fullName evidence="12">EAL domain-containing protein</fullName>
    </submittedName>
</protein>
<feature type="domain" description="HAMP" evidence="10">
    <location>
        <begin position="310"/>
        <end position="363"/>
    </location>
</feature>
<dbReference type="CDD" id="cd01948">
    <property type="entry name" value="EAL"/>
    <property type="match status" value="1"/>
</dbReference>
<dbReference type="InterPro" id="IPR043128">
    <property type="entry name" value="Rev_trsase/Diguanyl_cyclase"/>
</dbReference>
<dbReference type="GO" id="GO:0005886">
    <property type="term" value="C:plasma membrane"/>
    <property type="evidence" value="ECO:0007669"/>
    <property type="project" value="UniProtKB-SubCell"/>
</dbReference>
<keyword evidence="3 6" id="KW-0812">Transmembrane</keyword>
<evidence type="ECO:0000256" key="3">
    <source>
        <dbReference type="ARBA" id="ARBA00022692"/>
    </source>
</evidence>
<dbReference type="InterPro" id="IPR035965">
    <property type="entry name" value="PAS-like_dom_sf"/>
</dbReference>
<dbReference type="EMBL" id="CP041666">
    <property type="protein sequence ID" value="QDP41404.1"/>
    <property type="molecule type" value="Genomic_DNA"/>
</dbReference>
<feature type="transmembrane region" description="Helical" evidence="6">
    <location>
        <begin position="286"/>
        <end position="308"/>
    </location>
</feature>
<dbReference type="InterPro" id="IPR052155">
    <property type="entry name" value="Biofilm_reg_signaling"/>
</dbReference>
<dbReference type="CDD" id="cd01949">
    <property type="entry name" value="GGDEF"/>
    <property type="match status" value="1"/>
</dbReference>
<dbReference type="InterPro" id="IPR000700">
    <property type="entry name" value="PAS-assoc_C"/>
</dbReference>
<dbReference type="FunFam" id="3.20.20.450:FF:000001">
    <property type="entry name" value="Cyclic di-GMP phosphodiesterase yahA"/>
    <property type="match status" value="1"/>
</dbReference>
<dbReference type="Pfam" id="PF00672">
    <property type="entry name" value="HAMP"/>
    <property type="match status" value="1"/>
</dbReference>
<evidence type="ECO:0000256" key="6">
    <source>
        <dbReference type="SAM" id="Phobius"/>
    </source>
</evidence>
<dbReference type="GO" id="GO:0007165">
    <property type="term" value="P:signal transduction"/>
    <property type="evidence" value="ECO:0007669"/>
    <property type="project" value="InterPro"/>
</dbReference>
<evidence type="ECO:0000256" key="4">
    <source>
        <dbReference type="ARBA" id="ARBA00022989"/>
    </source>
</evidence>
<dbReference type="PROSITE" id="PS50883">
    <property type="entry name" value="EAL"/>
    <property type="match status" value="1"/>
</dbReference>
<keyword evidence="5 6" id="KW-0472">Membrane</keyword>